<dbReference type="FunFam" id="3.80.10.10:FF:000166">
    <property type="entry name" value="Dynein assembly factor 1, axonemal"/>
    <property type="match status" value="1"/>
</dbReference>
<keyword evidence="7" id="KW-0966">Cell projection</keyword>
<feature type="compositionally biased region" description="Polar residues" evidence="12">
    <location>
        <begin position="1754"/>
        <end position="1768"/>
    </location>
</feature>
<feature type="compositionally biased region" description="Basic and acidic residues" evidence="12">
    <location>
        <begin position="356"/>
        <end position="368"/>
    </location>
</feature>
<feature type="region of interest" description="Disordered" evidence="12">
    <location>
        <begin position="1156"/>
        <end position="1237"/>
    </location>
</feature>
<evidence type="ECO:0000256" key="2">
    <source>
        <dbReference type="ARBA" id="ARBA00004138"/>
    </source>
</evidence>
<dbReference type="Pfam" id="PF14580">
    <property type="entry name" value="LRR_9"/>
    <property type="match status" value="1"/>
</dbReference>
<evidence type="ECO:0000256" key="6">
    <source>
        <dbReference type="ARBA" id="ARBA00023069"/>
    </source>
</evidence>
<sequence>MAQTVGATEPRKEVTGLHRMTQKGLRDLCKKDKLYQTPRLNDVLYLHYQGYQYIECLEEYTELKCLWLECNAISEIEGLENQSKLKCLFLQNNLVKRIDNLRSCPELDTLNLSSNHIRKIENIGSDILPVLNTLNISSNYLKDSDSLAHLVQCKTLAVLDLSNNRIEDILVVKIFEQMPCLKVLVLQGNPVVSRLPQYRKTLILACKLLTYLDSRPVFPRDRACAEAWKKDGYEGERREQTRWIRAERKKMRDSVNYTIALRNRHRPPDQQDALITSTYSESEQEADKRAEISRIKADVENGSVDEVWREVEGNESSGNSSLEDDPQSDAIDKPNSKRRPLEGRPKILDESQLPENQEKDEKELDQQRGRRVLIEEMKLESLNIEAKSVEMEINADDKDEETLNDKVDEFKVKDDVSKTLLQELPELISKKFIQNEESLQPGNVVFSNDMEVSFKKLPELIKDQEIQQVNDCPQKAIHENVVISGVMDDQSKVEDDKNMIVIQKIPELIQVKEINEDIQSKDDDSKDFVQEVIQTNDLISNEEKLKEVEDDKNIATIKELPELIQEQDIEQDIQFNNDDAIKESPHEMLPEFIPENDSGQIVVETENKILDEKERVTIKGEETANESLQLKQLPEQDTDSELGYATDMEQSTQALADVVNNRGSPTPMEIKQKCVDQMYEHYGSEIFVNQPESIDEMLEGETFDYEMDLKVCCVEPRKVKNTEEDEDEDIIIPKTQQQLDYEEECAEANEKVEHDMQELSDNLDEDLNEIIQSIKQLHAEHEDLRAEFIYDEDGGEAEEETTMDPNKCVELTTVVRSLRIIEEFSVRRERISEDQKKHQTTTELKYAMEEARAEELEQVAESNEQVSNELDELDYAFAKALDDASDDVPKRVFGAGCDAPSYKWQREECMRQLKIREVHTELVDEDIYQVKPLTNRTSAEEAERICEEMTKKLAADEESLRELLEQLEDEIDVCHDIDDTLGNDINFAKLPEPENSVVCRALLDELIDELQYREIINGQNFKCIDFGLIESDEEYSYSADPKVEPIVPIDLQDPASGKSLRECVDAFGDFLSSVKERKHIKATQSSEKVQAAKKLLKSRMLPDVTPEELDAVLAKQEEKTKRRVSEMASRCYAKRDSYEDTLEVIDNRLMIVKKDTGEMQELPPPPALISDSESESDASDNEDVYDTADDEPLQIGQNEDANSRRNWAKPCLFEPREHQEENSEFSVEDAKDDEPEQSLDQFYSLEARSAFNSLDSEFLEKLDLNKVIGSDGEITVEGMNDYMNMQKLSDPPLRETPLTLEKEDEMLRNLIDRKKAQEERERKLQELENASDLNKRLKFKIGEDNNLSDLNEPYKLEHQLLTKFETLMGQHTQEPQMKGASNVELSGEVDKNPIDSRELKWEQEKRQYQLRELSNPDDMGPIKLTLGSCTLYERKSQIKDPPVEDNEGEALEQTILKNDLETDVKDEIKINKENYTADINGGKPDEKAQGNSEEITTHFLSASIDDDILSDTSTDYESGEEIPVVEPPKLPEGALNELITTQFEDGLKRERESEEALRKELFSLPLRAWASREKDLNVSKTTEEPDTGKQNTNEATIMPDKQCAETKDDQSPSDSDTETEGAFGELAHNAKVQWAKISKRLSSFIDSDDMKLLNDKEFDDDSNDSNDDDEDELIEDLATLHEYDEDIFEECVSQLDNSQYETECKHMDVMQNTIINNSSTEDDQLGTKDEGEPQLPIELKPKVSTETADENNAKETNNSQSEQPSNAKPTIRLEYFEAVEPDKQSAEFDDTGELKTEEIECNLEILNDDGNAVVKEINVNAQVTYEFQ</sequence>
<dbReference type="OrthoDB" id="1904536at2759"/>
<feature type="coiled-coil region" evidence="11">
    <location>
        <begin position="742"/>
        <end position="787"/>
    </location>
</feature>
<evidence type="ECO:0000256" key="8">
    <source>
        <dbReference type="ARBA" id="ARBA00024433"/>
    </source>
</evidence>
<keyword evidence="5" id="KW-0677">Repeat</keyword>
<evidence type="ECO:0000256" key="3">
    <source>
        <dbReference type="ARBA" id="ARBA00006453"/>
    </source>
</evidence>
<feature type="coiled-coil region" evidence="11">
    <location>
        <begin position="1300"/>
        <end position="1340"/>
    </location>
</feature>
<feature type="coiled-coil region" evidence="11">
    <location>
        <begin position="939"/>
        <end position="973"/>
    </location>
</feature>
<evidence type="ECO:0000256" key="1">
    <source>
        <dbReference type="ARBA" id="ARBA00003843"/>
    </source>
</evidence>
<dbReference type="PANTHER" id="PTHR45973">
    <property type="entry name" value="PROTEIN PHOSPHATASE 1 REGULATORY SUBUNIT SDS22-RELATED"/>
    <property type="match status" value="1"/>
</dbReference>
<feature type="region of interest" description="Disordered" evidence="12">
    <location>
        <begin position="1716"/>
        <end position="1770"/>
    </location>
</feature>
<feature type="coiled-coil region" evidence="11">
    <location>
        <begin position="846"/>
        <end position="876"/>
    </location>
</feature>
<feature type="region of interest" description="Disordered" evidence="12">
    <location>
        <begin position="311"/>
        <end position="368"/>
    </location>
</feature>
<dbReference type="InterPro" id="IPR050576">
    <property type="entry name" value="Cilia_flagella_integrity"/>
</dbReference>
<feature type="compositionally biased region" description="Acidic residues" evidence="12">
    <location>
        <begin position="1222"/>
        <end position="1237"/>
    </location>
</feature>
<evidence type="ECO:0000256" key="5">
    <source>
        <dbReference type="ARBA" id="ARBA00022737"/>
    </source>
</evidence>
<feature type="compositionally biased region" description="Acidic residues" evidence="12">
    <location>
        <begin position="1172"/>
        <end position="1192"/>
    </location>
</feature>
<reference evidence="14 15" key="1">
    <citation type="submission" date="2025-04" db="UniProtKB">
        <authorList>
            <consortium name="RefSeq"/>
        </authorList>
    </citation>
    <scope>IDENTIFICATION</scope>
    <source>
        <strain evidence="14 15">15112-1751.03</strain>
        <tissue evidence="14 15">Whole Adult</tissue>
    </source>
</reference>
<proteinExistence type="inferred from homology"/>
<comment type="function">
    <text evidence="1">Cilium-specific protein required for cilia structures.</text>
</comment>
<evidence type="ECO:0000313" key="14">
    <source>
        <dbReference type="RefSeq" id="XP_034099457.2"/>
    </source>
</evidence>
<dbReference type="CTD" id="318856"/>
<evidence type="ECO:0000256" key="10">
    <source>
        <dbReference type="ARBA" id="ARBA00031862"/>
    </source>
</evidence>
<organism evidence="13 14">
    <name type="scientific">Drosophila albomicans</name>
    <name type="common">Fruit fly</name>
    <dbReference type="NCBI Taxonomy" id="7291"/>
    <lineage>
        <taxon>Eukaryota</taxon>
        <taxon>Metazoa</taxon>
        <taxon>Ecdysozoa</taxon>
        <taxon>Arthropoda</taxon>
        <taxon>Hexapoda</taxon>
        <taxon>Insecta</taxon>
        <taxon>Pterygota</taxon>
        <taxon>Neoptera</taxon>
        <taxon>Endopterygota</taxon>
        <taxon>Diptera</taxon>
        <taxon>Brachycera</taxon>
        <taxon>Muscomorpha</taxon>
        <taxon>Ephydroidea</taxon>
        <taxon>Drosophilidae</taxon>
        <taxon>Drosophila</taxon>
    </lineage>
</organism>
<dbReference type="Gene3D" id="3.80.10.10">
    <property type="entry name" value="Ribonuclease Inhibitor"/>
    <property type="match status" value="2"/>
</dbReference>
<protein>
    <recommendedName>
        <fullName evidence="8">Dynein axonemal assembly factor 1 homolog</fullName>
    </recommendedName>
    <alternativeName>
        <fullName evidence="10">Defective transmitter-recycling protein</fullName>
    </alternativeName>
    <alternativeName>
        <fullName evidence="9">Leucine-rich repeat-containing protein 50 homolog</fullName>
    </alternativeName>
</protein>
<dbReference type="GO" id="GO:0070840">
    <property type="term" value="F:dynein complex binding"/>
    <property type="evidence" value="ECO:0007669"/>
    <property type="project" value="TreeGrafter"/>
</dbReference>
<dbReference type="Proteomes" id="UP000515160">
    <property type="component" value="Chromosome 2L"/>
</dbReference>
<comment type="subcellular location">
    <subcellularLocation>
        <location evidence="2">Cell projection</location>
        <location evidence="2">Cilium</location>
    </subcellularLocation>
</comment>
<dbReference type="InterPro" id="IPR032675">
    <property type="entry name" value="LRR_dom_sf"/>
</dbReference>
<dbReference type="GeneID" id="117564691"/>
<dbReference type="SMART" id="SM00365">
    <property type="entry name" value="LRR_SD22"/>
    <property type="match status" value="3"/>
</dbReference>
<accession>A0A6P8XLN4</accession>
<feature type="compositionally biased region" description="Basic and acidic residues" evidence="12">
    <location>
        <begin position="330"/>
        <end position="349"/>
    </location>
</feature>
<dbReference type="InterPro" id="IPR001611">
    <property type="entry name" value="Leu-rich_rpt"/>
</dbReference>
<keyword evidence="6" id="KW-0969">Cilium</keyword>
<feature type="compositionally biased region" description="Basic and acidic residues" evidence="12">
    <location>
        <begin position="1573"/>
        <end position="1587"/>
    </location>
</feature>
<evidence type="ECO:0000256" key="4">
    <source>
        <dbReference type="ARBA" id="ARBA00022614"/>
    </source>
</evidence>
<dbReference type="PANTHER" id="PTHR45973:SF9">
    <property type="entry name" value="LEUCINE-RICH REPEAT-CONTAINING PROTEIN 46"/>
    <property type="match status" value="1"/>
</dbReference>
<comment type="similarity">
    <text evidence="3">Belongs to the DNAAF1 family.</text>
</comment>
<name>A0A6P8XLN4_DROAB</name>
<dbReference type="GO" id="GO:0005930">
    <property type="term" value="C:axoneme"/>
    <property type="evidence" value="ECO:0007669"/>
    <property type="project" value="TreeGrafter"/>
</dbReference>
<evidence type="ECO:0000313" key="15">
    <source>
        <dbReference type="RefSeq" id="XP_051858409.1"/>
    </source>
</evidence>
<evidence type="ECO:0000256" key="9">
    <source>
        <dbReference type="ARBA" id="ARBA00030843"/>
    </source>
</evidence>
<feature type="region of interest" description="Disordered" evidence="12">
    <location>
        <begin position="1651"/>
        <end position="1671"/>
    </location>
</feature>
<dbReference type="PROSITE" id="PS51450">
    <property type="entry name" value="LRR"/>
    <property type="match status" value="5"/>
</dbReference>
<dbReference type="RefSeq" id="XP_051858409.1">
    <property type="nucleotide sequence ID" value="XM_052002449.1"/>
</dbReference>
<evidence type="ECO:0000313" key="13">
    <source>
        <dbReference type="Proteomes" id="UP000515160"/>
    </source>
</evidence>
<keyword evidence="13" id="KW-1185">Reference proteome</keyword>
<dbReference type="RefSeq" id="XP_034099457.2">
    <property type="nucleotide sequence ID" value="XM_034243566.2"/>
</dbReference>
<evidence type="ECO:0000256" key="12">
    <source>
        <dbReference type="SAM" id="MobiDB-lite"/>
    </source>
</evidence>
<gene>
    <name evidence="14 15" type="primary">LOC117564691</name>
</gene>
<feature type="region of interest" description="Disordered" evidence="12">
    <location>
        <begin position="1573"/>
        <end position="1620"/>
    </location>
</feature>
<feature type="compositionally biased region" description="Acidic residues" evidence="12">
    <location>
        <begin position="1657"/>
        <end position="1671"/>
    </location>
</feature>
<dbReference type="GO" id="GO:0035082">
    <property type="term" value="P:axoneme assembly"/>
    <property type="evidence" value="ECO:0007669"/>
    <property type="project" value="TreeGrafter"/>
</dbReference>
<evidence type="ECO:0000256" key="7">
    <source>
        <dbReference type="ARBA" id="ARBA00023273"/>
    </source>
</evidence>
<dbReference type="SUPFAM" id="SSF52075">
    <property type="entry name" value="Outer arm dynein light chain 1"/>
    <property type="match status" value="1"/>
</dbReference>
<keyword evidence="11" id="KW-0175">Coiled coil</keyword>
<evidence type="ECO:0000256" key="11">
    <source>
        <dbReference type="SAM" id="Coils"/>
    </source>
</evidence>
<keyword evidence="4" id="KW-0433">Leucine-rich repeat</keyword>
<dbReference type="FunFam" id="3.80.10.10:FF:000331">
    <property type="entry name" value="Dynein assembly factor 1, axonemal homolog"/>
    <property type="match status" value="1"/>
</dbReference>